<protein>
    <submittedName>
        <fullName evidence="1">Uncharacterized protein</fullName>
    </submittedName>
</protein>
<proteinExistence type="predicted"/>
<comment type="caution">
    <text evidence="1">The sequence shown here is derived from an EMBL/GenBank/DDBJ whole genome shotgun (WGS) entry which is preliminary data.</text>
</comment>
<name>A0ABR3WYD1_9PEZI</name>
<keyword evidence="2" id="KW-1185">Reference proteome</keyword>
<organism evidence="1 2">
    <name type="scientific">Phialemonium thermophilum</name>
    <dbReference type="NCBI Taxonomy" id="223376"/>
    <lineage>
        <taxon>Eukaryota</taxon>
        <taxon>Fungi</taxon>
        <taxon>Dikarya</taxon>
        <taxon>Ascomycota</taxon>
        <taxon>Pezizomycotina</taxon>
        <taxon>Sordariomycetes</taxon>
        <taxon>Sordariomycetidae</taxon>
        <taxon>Cephalothecales</taxon>
        <taxon>Cephalothecaceae</taxon>
        <taxon>Phialemonium</taxon>
    </lineage>
</organism>
<evidence type="ECO:0000313" key="1">
    <source>
        <dbReference type="EMBL" id="KAL1868652.1"/>
    </source>
</evidence>
<sequence length="111" mass="12192">MMAAPKSVDVRRPHVMVQAGNAGDVGEVERSELLFIVRGATAEAMLVEWDVASSAQNGAANFYSWFSDCEETYIRLWLSRAASSDRPPPQSSEITDAPCVVFVSSHSLQWD</sequence>
<dbReference type="Proteomes" id="UP001586593">
    <property type="component" value="Unassembled WGS sequence"/>
</dbReference>
<accession>A0ABR3WYD1</accession>
<dbReference type="Gene3D" id="2.160.20.10">
    <property type="entry name" value="Single-stranded right-handed beta-helix, Pectin lyase-like"/>
    <property type="match status" value="1"/>
</dbReference>
<reference evidence="1 2" key="1">
    <citation type="journal article" date="2024" name="Commun. Biol.">
        <title>Comparative genomic analysis of thermophilic fungi reveals convergent evolutionary adaptations and gene losses.</title>
        <authorList>
            <person name="Steindorff A.S."/>
            <person name="Aguilar-Pontes M.V."/>
            <person name="Robinson A.J."/>
            <person name="Andreopoulos B."/>
            <person name="LaButti K."/>
            <person name="Kuo A."/>
            <person name="Mondo S."/>
            <person name="Riley R."/>
            <person name="Otillar R."/>
            <person name="Haridas S."/>
            <person name="Lipzen A."/>
            <person name="Grimwood J."/>
            <person name="Schmutz J."/>
            <person name="Clum A."/>
            <person name="Reid I.D."/>
            <person name="Moisan M.C."/>
            <person name="Butler G."/>
            <person name="Nguyen T.T.M."/>
            <person name="Dewar K."/>
            <person name="Conant G."/>
            <person name="Drula E."/>
            <person name="Henrissat B."/>
            <person name="Hansel C."/>
            <person name="Singer S."/>
            <person name="Hutchinson M.I."/>
            <person name="de Vries R.P."/>
            <person name="Natvig D.O."/>
            <person name="Powell A.J."/>
            <person name="Tsang A."/>
            <person name="Grigoriev I.V."/>
        </authorList>
    </citation>
    <scope>NUCLEOTIDE SEQUENCE [LARGE SCALE GENOMIC DNA]</scope>
    <source>
        <strain evidence="1 2">ATCC 24622</strain>
    </source>
</reference>
<dbReference type="EMBL" id="JAZHXJ010000212">
    <property type="protein sequence ID" value="KAL1868652.1"/>
    <property type="molecule type" value="Genomic_DNA"/>
</dbReference>
<gene>
    <name evidence="1" type="ORF">VTK73DRAFT_3593</name>
</gene>
<evidence type="ECO:0000313" key="2">
    <source>
        <dbReference type="Proteomes" id="UP001586593"/>
    </source>
</evidence>
<dbReference type="InterPro" id="IPR012334">
    <property type="entry name" value="Pectin_lyas_fold"/>
</dbReference>